<dbReference type="SUPFAM" id="SSF50891">
    <property type="entry name" value="Cyclophilin-like"/>
    <property type="match status" value="1"/>
</dbReference>
<reference evidence="5" key="1">
    <citation type="submission" date="2022-05" db="EMBL/GenBank/DDBJ databases">
        <title>Novel bacterial taxa in a minimal lignocellulolytic consortium and its capacity to transform plastics disclosed by genome-resolved metagenomics.</title>
        <authorList>
            <person name="Rodriguez C.A.D."/>
            <person name="Diaz-Garcia L."/>
            <person name="Herrera K."/>
            <person name="Tarazona N.A."/>
            <person name="Sproer C."/>
            <person name="Overmann J."/>
            <person name="Jimenez D.J."/>
        </authorList>
    </citation>
    <scope>NUCLEOTIDE SEQUENCE</scope>
    <source>
        <strain evidence="5">MAG5</strain>
    </source>
</reference>
<name>A0A9J6ZG69_9BACL</name>
<organism evidence="5 6">
    <name type="scientific">Candidatus Pristimantibacillus lignocellulolyticus</name>
    <dbReference type="NCBI Taxonomy" id="2994561"/>
    <lineage>
        <taxon>Bacteria</taxon>
        <taxon>Bacillati</taxon>
        <taxon>Bacillota</taxon>
        <taxon>Bacilli</taxon>
        <taxon>Bacillales</taxon>
        <taxon>Paenibacillaceae</taxon>
        <taxon>Candidatus Pristimantibacillus</taxon>
    </lineage>
</organism>
<evidence type="ECO:0000313" key="5">
    <source>
        <dbReference type="EMBL" id="URN95117.1"/>
    </source>
</evidence>
<gene>
    <name evidence="5" type="primary">pxpB</name>
    <name evidence="5" type="ORF">NAG76_02340</name>
</gene>
<dbReference type="PANTHER" id="PTHR34698">
    <property type="entry name" value="5-OXOPROLINASE SUBUNIT B"/>
    <property type="match status" value="1"/>
</dbReference>
<evidence type="ECO:0000259" key="4">
    <source>
        <dbReference type="SMART" id="SM00796"/>
    </source>
</evidence>
<dbReference type="InterPro" id="IPR003833">
    <property type="entry name" value="CT_C_D"/>
</dbReference>
<evidence type="ECO:0000256" key="1">
    <source>
        <dbReference type="ARBA" id="ARBA00022741"/>
    </source>
</evidence>
<dbReference type="KEGG" id="plig:NAG76_02340"/>
<dbReference type="EC" id="3.5.2.9" evidence="5"/>
<evidence type="ECO:0000256" key="3">
    <source>
        <dbReference type="ARBA" id="ARBA00022840"/>
    </source>
</evidence>
<protein>
    <submittedName>
        <fullName evidence="5">5-oxoprolinase subunit PxpB</fullName>
        <ecNumber evidence="5">3.5.2.9</ecNumber>
    </submittedName>
</protein>
<sequence>MEYSLLPLGEKAVIIRLGHEINEQTHYIVMNLLKYLESEPLDAVIEYVPAYCSITVHYNPLIMKATSRNIESASRAMQRQLEQCIERFEKRESEVDYSEHRVIEIPVCYGGAYGPDLFDVARFNDMTTEDVVHIHCGKSYLVHMLGFAPGFPYLGGMDKRIATPRKAIPRTRIIAGSVGIAGEQTGIYPVSTPGGWRIIGRTPLRMFNPLDNVPTLVQAGDWIKFIPITEEQFLEISTSQWT</sequence>
<dbReference type="Proteomes" id="UP001056756">
    <property type="component" value="Chromosome"/>
</dbReference>
<dbReference type="InterPro" id="IPR029000">
    <property type="entry name" value="Cyclophilin-like_dom_sf"/>
</dbReference>
<accession>A0A9J6ZG69</accession>
<dbReference type="GO" id="GO:0017168">
    <property type="term" value="F:5-oxoprolinase (ATP-hydrolyzing) activity"/>
    <property type="evidence" value="ECO:0007669"/>
    <property type="project" value="UniProtKB-EC"/>
</dbReference>
<dbReference type="Pfam" id="PF02682">
    <property type="entry name" value="CT_C_D"/>
    <property type="match status" value="1"/>
</dbReference>
<evidence type="ECO:0000256" key="2">
    <source>
        <dbReference type="ARBA" id="ARBA00022801"/>
    </source>
</evidence>
<dbReference type="SUPFAM" id="SSF160467">
    <property type="entry name" value="PH0987 N-terminal domain-like"/>
    <property type="match status" value="1"/>
</dbReference>
<feature type="domain" description="Carboxyltransferase" evidence="4">
    <location>
        <begin position="3"/>
        <end position="217"/>
    </location>
</feature>
<dbReference type="GO" id="GO:0005524">
    <property type="term" value="F:ATP binding"/>
    <property type="evidence" value="ECO:0007669"/>
    <property type="project" value="UniProtKB-KW"/>
</dbReference>
<dbReference type="NCBIfam" id="TIGR00370">
    <property type="entry name" value="5-oxoprolinase subunit PxpB"/>
    <property type="match status" value="1"/>
</dbReference>
<dbReference type="PANTHER" id="PTHR34698:SF2">
    <property type="entry name" value="5-OXOPROLINASE SUBUNIT B"/>
    <property type="match status" value="1"/>
</dbReference>
<keyword evidence="1" id="KW-0547">Nucleotide-binding</keyword>
<dbReference type="InterPro" id="IPR010016">
    <property type="entry name" value="PxpB"/>
</dbReference>
<proteinExistence type="predicted"/>
<evidence type="ECO:0000313" key="6">
    <source>
        <dbReference type="Proteomes" id="UP001056756"/>
    </source>
</evidence>
<dbReference type="EMBL" id="CP097899">
    <property type="protein sequence ID" value="URN95117.1"/>
    <property type="molecule type" value="Genomic_DNA"/>
</dbReference>
<dbReference type="Gene3D" id="3.30.1360.40">
    <property type="match status" value="1"/>
</dbReference>
<dbReference type="SMART" id="SM00796">
    <property type="entry name" value="AHS1"/>
    <property type="match status" value="1"/>
</dbReference>
<dbReference type="Gene3D" id="2.40.100.10">
    <property type="entry name" value="Cyclophilin-like"/>
    <property type="match status" value="1"/>
</dbReference>
<keyword evidence="3" id="KW-0067">ATP-binding</keyword>
<keyword evidence="2 5" id="KW-0378">Hydrolase</keyword>
<dbReference type="AlphaFoldDB" id="A0A9J6ZG69"/>